<keyword evidence="1 2" id="KW-0597">Phosphoprotein</keyword>
<evidence type="ECO:0000256" key="1">
    <source>
        <dbReference type="ARBA" id="ARBA00022553"/>
    </source>
</evidence>
<dbReference type="HOGENOM" id="CLU_000445_69_8_5"/>
<dbReference type="InterPro" id="IPR011006">
    <property type="entry name" value="CheY-like_superfamily"/>
</dbReference>
<dbReference type="SMART" id="SM00448">
    <property type="entry name" value="REC"/>
    <property type="match status" value="1"/>
</dbReference>
<dbReference type="CDD" id="cd00156">
    <property type="entry name" value="REC"/>
    <property type="match status" value="1"/>
</dbReference>
<sequence>MKALLVEDDAAIALVVETVLVREGWSVRHVPDGASALEGDEAPDLLVTDLNLPGARNGLEIAHLLRERRPQMAVVLMSGDYEESDMAPQGMAVLPKPFRRAGLLAAIAQATEQVRDQA</sequence>
<accession>A0A067Z5G8</accession>
<reference evidence="4 5" key="1">
    <citation type="journal article" date="2015" name="Appl. Microbiol. Biotechnol.">
        <title>The consequence of an additional NADH dehydrogenase paralog on the growth of Gluconobacter oxydans DSM3504.</title>
        <authorList>
            <person name="Kostner D."/>
            <person name="Luchterhand B."/>
            <person name="Junker A."/>
            <person name="Volland S."/>
            <person name="Daniel R."/>
            <person name="Buchs J."/>
            <person name="Liebl W."/>
            <person name="Ehrenreich A."/>
        </authorList>
    </citation>
    <scope>NUCLEOTIDE SEQUENCE [LARGE SCALE GENOMIC DNA]</scope>
    <source>
        <strain evidence="4">DSM 3504</strain>
    </source>
</reference>
<dbReference type="EMBL" id="CP004373">
    <property type="protein sequence ID" value="AHK70830.1"/>
    <property type="molecule type" value="Genomic_DNA"/>
</dbReference>
<evidence type="ECO:0000256" key="2">
    <source>
        <dbReference type="PROSITE-ProRule" id="PRU00169"/>
    </source>
</evidence>
<dbReference type="Proteomes" id="UP000031656">
    <property type="component" value="Chromosome"/>
</dbReference>
<dbReference type="RefSeq" id="WP_011252406.1">
    <property type="nucleotide sequence ID" value="NZ_CP004373.1"/>
</dbReference>
<dbReference type="PROSITE" id="PS50110">
    <property type="entry name" value="RESPONSE_REGULATORY"/>
    <property type="match status" value="1"/>
</dbReference>
<dbReference type="GO" id="GO:0000160">
    <property type="term" value="P:phosphorelay signal transduction system"/>
    <property type="evidence" value="ECO:0007669"/>
    <property type="project" value="InterPro"/>
</dbReference>
<dbReference type="KEGG" id="goy:GLS_c09200"/>
<proteinExistence type="predicted"/>
<evidence type="ECO:0000313" key="5">
    <source>
        <dbReference type="Proteomes" id="UP000031656"/>
    </source>
</evidence>
<gene>
    <name evidence="4" type="ORF">GLS_c09200</name>
</gene>
<feature type="domain" description="Response regulatory" evidence="3">
    <location>
        <begin position="2"/>
        <end position="111"/>
    </location>
</feature>
<name>A0A067Z5G8_GLUOY</name>
<evidence type="ECO:0000313" key="4">
    <source>
        <dbReference type="EMBL" id="AHK70830.1"/>
    </source>
</evidence>
<dbReference type="Gene3D" id="3.40.50.2300">
    <property type="match status" value="1"/>
</dbReference>
<dbReference type="InterPro" id="IPR001789">
    <property type="entry name" value="Sig_transdc_resp-reg_receiver"/>
</dbReference>
<dbReference type="AlphaFoldDB" id="A0A067Z5G8"/>
<dbReference type="PANTHER" id="PTHR44591">
    <property type="entry name" value="STRESS RESPONSE REGULATOR PROTEIN 1"/>
    <property type="match status" value="1"/>
</dbReference>
<dbReference type="Pfam" id="PF00072">
    <property type="entry name" value="Response_reg"/>
    <property type="match status" value="1"/>
</dbReference>
<organism evidence="4 5">
    <name type="scientific">Gluconobacter oxydans DSM 3504</name>
    <dbReference type="NCBI Taxonomy" id="1288313"/>
    <lineage>
        <taxon>Bacteria</taxon>
        <taxon>Pseudomonadati</taxon>
        <taxon>Pseudomonadota</taxon>
        <taxon>Alphaproteobacteria</taxon>
        <taxon>Acetobacterales</taxon>
        <taxon>Acetobacteraceae</taxon>
        <taxon>Gluconobacter</taxon>
    </lineage>
</organism>
<dbReference type="PANTHER" id="PTHR44591:SF3">
    <property type="entry name" value="RESPONSE REGULATORY DOMAIN-CONTAINING PROTEIN"/>
    <property type="match status" value="1"/>
</dbReference>
<dbReference type="SUPFAM" id="SSF52172">
    <property type="entry name" value="CheY-like"/>
    <property type="match status" value="1"/>
</dbReference>
<feature type="modified residue" description="4-aspartylphosphate" evidence="2">
    <location>
        <position position="49"/>
    </location>
</feature>
<dbReference type="GeneID" id="56905154"/>
<evidence type="ECO:0000259" key="3">
    <source>
        <dbReference type="PROSITE" id="PS50110"/>
    </source>
</evidence>
<protein>
    <submittedName>
        <fullName evidence="4">Putative response regulator</fullName>
    </submittedName>
</protein>
<dbReference type="InterPro" id="IPR050595">
    <property type="entry name" value="Bact_response_regulator"/>
</dbReference>